<evidence type="ECO:0000256" key="8">
    <source>
        <dbReference type="ARBA" id="ARBA00023033"/>
    </source>
</evidence>
<keyword evidence="5 9" id="KW-0479">Metal-binding</keyword>
<evidence type="ECO:0000256" key="3">
    <source>
        <dbReference type="ARBA" id="ARBA00010617"/>
    </source>
</evidence>
<protein>
    <submittedName>
        <fullName evidence="12">Cytochrome P450</fullName>
    </submittedName>
</protein>
<dbReference type="OrthoDB" id="2789670at2759"/>
<dbReference type="Gene3D" id="1.10.630.10">
    <property type="entry name" value="Cytochrome P450"/>
    <property type="match status" value="1"/>
</dbReference>
<dbReference type="PROSITE" id="PS00086">
    <property type="entry name" value="CYTOCHROME_P450"/>
    <property type="match status" value="1"/>
</dbReference>
<evidence type="ECO:0000256" key="4">
    <source>
        <dbReference type="ARBA" id="ARBA00022617"/>
    </source>
</evidence>
<dbReference type="InterPro" id="IPR050364">
    <property type="entry name" value="Cytochrome_P450_fung"/>
</dbReference>
<evidence type="ECO:0000256" key="11">
    <source>
        <dbReference type="SAM" id="Phobius"/>
    </source>
</evidence>
<dbReference type="EMBL" id="WHVB01000004">
    <property type="protein sequence ID" value="KAF8483988.1"/>
    <property type="molecule type" value="Genomic_DNA"/>
</dbReference>
<reference evidence="12" key="2">
    <citation type="journal article" date="2020" name="Nat. Commun.">
        <title>Large-scale genome sequencing of mycorrhizal fungi provides insights into the early evolution of symbiotic traits.</title>
        <authorList>
            <person name="Miyauchi S."/>
            <person name="Kiss E."/>
            <person name="Kuo A."/>
            <person name="Drula E."/>
            <person name="Kohler A."/>
            <person name="Sanchez-Garcia M."/>
            <person name="Morin E."/>
            <person name="Andreopoulos B."/>
            <person name="Barry K.W."/>
            <person name="Bonito G."/>
            <person name="Buee M."/>
            <person name="Carver A."/>
            <person name="Chen C."/>
            <person name="Cichocki N."/>
            <person name="Clum A."/>
            <person name="Culley D."/>
            <person name="Crous P.W."/>
            <person name="Fauchery L."/>
            <person name="Girlanda M."/>
            <person name="Hayes R.D."/>
            <person name="Keri Z."/>
            <person name="LaButti K."/>
            <person name="Lipzen A."/>
            <person name="Lombard V."/>
            <person name="Magnuson J."/>
            <person name="Maillard F."/>
            <person name="Murat C."/>
            <person name="Nolan M."/>
            <person name="Ohm R.A."/>
            <person name="Pangilinan J."/>
            <person name="Pereira M.F."/>
            <person name="Perotto S."/>
            <person name="Peter M."/>
            <person name="Pfister S."/>
            <person name="Riley R."/>
            <person name="Sitrit Y."/>
            <person name="Stielow J.B."/>
            <person name="Szollosi G."/>
            <person name="Zifcakova L."/>
            <person name="Stursova M."/>
            <person name="Spatafora J.W."/>
            <person name="Tedersoo L."/>
            <person name="Vaario L.M."/>
            <person name="Yamada A."/>
            <person name="Yan M."/>
            <person name="Wang P."/>
            <person name="Xu J."/>
            <person name="Bruns T."/>
            <person name="Baldrian P."/>
            <person name="Vilgalys R."/>
            <person name="Dunand C."/>
            <person name="Henrissat B."/>
            <person name="Grigoriev I.V."/>
            <person name="Hibbett D."/>
            <person name="Nagy L.G."/>
            <person name="Martin F.M."/>
        </authorList>
    </citation>
    <scope>NUCLEOTIDE SEQUENCE</scope>
    <source>
        <strain evidence="12">Prilba</strain>
    </source>
</reference>
<feature type="binding site" description="axial binding residue" evidence="9">
    <location>
        <position position="438"/>
    </location>
    <ligand>
        <name>heme</name>
        <dbReference type="ChEBI" id="CHEBI:30413"/>
    </ligand>
    <ligandPart>
        <name>Fe</name>
        <dbReference type="ChEBI" id="CHEBI:18248"/>
    </ligandPart>
</feature>
<dbReference type="GO" id="GO:0016705">
    <property type="term" value="F:oxidoreductase activity, acting on paired donors, with incorporation or reduction of molecular oxygen"/>
    <property type="evidence" value="ECO:0007669"/>
    <property type="project" value="InterPro"/>
</dbReference>
<keyword evidence="13" id="KW-1185">Reference proteome</keyword>
<evidence type="ECO:0000256" key="10">
    <source>
        <dbReference type="RuleBase" id="RU000461"/>
    </source>
</evidence>
<evidence type="ECO:0000256" key="7">
    <source>
        <dbReference type="ARBA" id="ARBA00023004"/>
    </source>
</evidence>
<evidence type="ECO:0000256" key="9">
    <source>
        <dbReference type="PIRSR" id="PIRSR602401-1"/>
    </source>
</evidence>
<keyword evidence="7 9" id="KW-0408">Iron</keyword>
<dbReference type="Proteomes" id="UP000759537">
    <property type="component" value="Unassembled WGS sequence"/>
</dbReference>
<dbReference type="PRINTS" id="PR00463">
    <property type="entry name" value="EP450I"/>
</dbReference>
<evidence type="ECO:0000256" key="1">
    <source>
        <dbReference type="ARBA" id="ARBA00001971"/>
    </source>
</evidence>
<reference evidence="12" key="1">
    <citation type="submission" date="2019-10" db="EMBL/GenBank/DDBJ databases">
        <authorList>
            <consortium name="DOE Joint Genome Institute"/>
            <person name="Kuo A."/>
            <person name="Miyauchi S."/>
            <person name="Kiss E."/>
            <person name="Drula E."/>
            <person name="Kohler A."/>
            <person name="Sanchez-Garcia M."/>
            <person name="Andreopoulos B."/>
            <person name="Barry K.W."/>
            <person name="Bonito G."/>
            <person name="Buee M."/>
            <person name="Carver A."/>
            <person name="Chen C."/>
            <person name="Cichocki N."/>
            <person name="Clum A."/>
            <person name="Culley D."/>
            <person name="Crous P.W."/>
            <person name="Fauchery L."/>
            <person name="Girlanda M."/>
            <person name="Hayes R."/>
            <person name="Keri Z."/>
            <person name="LaButti K."/>
            <person name="Lipzen A."/>
            <person name="Lombard V."/>
            <person name="Magnuson J."/>
            <person name="Maillard F."/>
            <person name="Morin E."/>
            <person name="Murat C."/>
            <person name="Nolan M."/>
            <person name="Ohm R."/>
            <person name="Pangilinan J."/>
            <person name="Pereira M."/>
            <person name="Perotto S."/>
            <person name="Peter M."/>
            <person name="Riley R."/>
            <person name="Sitrit Y."/>
            <person name="Stielow B."/>
            <person name="Szollosi G."/>
            <person name="Zifcakova L."/>
            <person name="Stursova M."/>
            <person name="Spatafora J.W."/>
            <person name="Tedersoo L."/>
            <person name="Vaario L.-M."/>
            <person name="Yamada A."/>
            <person name="Yan M."/>
            <person name="Wang P."/>
            <person name="Xu J."/>
            <person name="Bruns T."/>
            <person name="Baldrian P."/>
            <person name="Vilgalys R."/>
            <person name="Henrissat B."/>
            <person name="Grigoriev I.V."/>
            <person name="Hibbett D."/>
            <person name="Nagy L.G."/>
            <person name="Martin F.M."/>
        </authorList>
    </citation>
    <scope>NUCLEOTIDE SEQUENCE</scope>
    <source>
        <strain evidence="12">Prilba</strain>
    </source>
</reference>
<dbReference type="InterPro" id="IPR001128">
    <property type="entry name" value="Cyt_P450"/>
</dbReference>
<dbReference type="InterPro" id="IPR036396">
    <property type="entry name" value="Cyt_P450_sf"/>
</dbReference>
<dbReference type="AlphaFoldDB" id="A0A9P5N244"/>
<comment type="pathway">
    <text evidence="2">Secondary metabolite biosynthesis.</text>
</comment>
<dbReference type="InterPro" id="IPR017972">
    <property type="entry name" value="Cyt_P450_CS"/>
</dbReference>
<feature type="transmembrane region" description="Helical" evidence="11">
    <location>
        <begin position="72"/>
        <end position="91"/>
    </location>
</feature>
<dbReference type="PANTHER" id="PTHR46300:SF7">
    <property type="entry name" value="P450, PUTATIVE (EUROFUNG)-RELATED"/>
    <property type="match status" value="1"/>
</dbReference>
<evidence type="ECO:0000313" key="13">
    <source>
        <dbReference type="Proteomes" id="UP000759537"/>
    </source>
</evidence>
<evidence type="ECO:0000256" key="5">
    <source>
        <dbReference type="ARBA" id="ARBA00022723"/>
    </source>
</evidence>
<dbReference type="GO" id="GO:0005506">
    <property type="term" value="F:iron ion binding"/>
    <property type="evidence" value="ECO:0007669"/>
    <property type="project" value="InterPro"/>
</dbReference>
<proteinExistence type="inferred from homology"/>
<keyword evidence="4 9" id="KW-0349">Heme</keyword>
<dbReference type="PRINTS" id="PR00385">
    <property type="entry name" value="P450"/>
</dbReference>
<comment type="cofactor">
    <cofactor evidence="1 9">
        <name>heme</name>
        <dbReference type="ChEBI" id="CHEBI:30413"/>
    </cofactor>
</comment>
<evidence type="ECO:0000256" key="6">
    <source>
        <dbReference type="ARBA" id="ARBA00023002"/>
    </source>
</evidence>
<dbReference type="GO" id="GO:0020037">
    <property type="term" value="F:heme binding"/>
    <property type="evidence" value="ECO:0007669"/>
    <property type="project" value="InterPro"/>
</dbReference>
<keyword evidence="6 10" id="KW-0560">Oxidoreductase</keyword>
<comment type="caution">
    <text evidence="12">The sequence shown here is derived from an EMBL/GenBank/DDBJ whole genome shotgun (WGS) entry which is preliminary data.</text>
</comment>
<dbReference type="PANTHER" id="PTHR46300">
    <property type="entry name" value="P450, PUTATIVE (EUROFUNG)-RELATED-RELATED"/>
    <property type="match status" value="1"/>
</dbReference>
<gene>
    <name evidence="12" type="ORF">DFH94DRAFT_626202</name>
</gene>
<dbReference type="CDD" id="cd11065">
    <property type="entry name" value="CYP64-like"/>
    <property type="match status" value="1"/>
</dbReference>
<dbReference type="GO" id="GO:0004497">
    <property type="term" value="F:monooxygenase activity"/>
    <property type="evidence" value="ECO:0007669"/>
    <property type="project" value="UniProtKB-KW"/>
</dbReference>
<keyword evidence="8 10" id="KW-0503">Monooxygenase</keyword>
<name>A0A9P5N244_9AGAM</name>
<sequence length="512" mass="57849">MQFLLINAFDCLIVSFFLYLLVNFRDRRRRGGFSYPPGPPSWPIIGNLLDVPKDRPWSAYADMSKKYGRCDVICLHVFSRVVVVLCSLSAIKDLLEKRGQTYSDRPFLPILEIMEMDWSIFNTGTTETWREGRKLLDGSLRPGAMISYRQMMQEKTREFLSQLLATPKDFHAHIELFQGKLLMSLAYGYDLKSGDKILEAPVQASKILAPLILPGAVLVNHLPFLRHIPSWVPYLSYEPLARIGRKLSERIKNEPIDFVKNALVCGDRAPSLHVESMVGSERQKQEEIVKVAVGSLYQAGSDTTVSSMNSLFLALVLFPQVQRRARAELDVVIGRDRLPTFDDRPRLPYIEALCKELMRWQMVTPIALPHSSSRDDVYRGFFIPKGSTMIANAWAILHDPEIYPDPEEFKPERFLNEDGSVRDDPALSLVFGIGKRICPGRHLVDATIFIFASSVLSVFNVAKANDENGNEIPIKSAASVQRGVIVHPEKFECSILPRDQIAEDLILANSLS</sequence>
<keyword evidence="11" id="KW-1133">Transmembrane helix</keyword>
<dbReference type="Pfam" id="PF00067">
    <property type="entry name" value="p450"/>
    <property type="match status" value="1"/>
</dbReference>
<keyword evidence="11" id="KW-0472">Membrane</keyword>
<dbReference type="SUPFAM" id="SSF48264">
    <property type="entry name" value="Cytochrome P450"/>
    <property type="match status" value="1"/>
</dbReference>
<comment type="similarity">
    <text evidence="3 10">Belongs to the cytochrome P450 family.</text>
</comment>
<evidence type="ECO:0000313" key="12">
    <source>
        <dbReference type="EMBL" id="KAF8483988.1"/>
    </source>
</evidence>
<dbReference type="InterPro" id="IPR002401">
    <property type="entry name" value="Cyt_P450_E_grp-I"/>
</dbReference>
<organism evidence="12 13">
    <name type="scientific">Russula ochroleuca</name>
    <dbReference type="NCBI Taxonomy" id="152965"/>
    <lineage>
        <taxon>Eukaryota</taxon>
        <taxon>Fungi</taxon>
        <taxon>Dikarya</taxon>
        <taxon>Basidiomycota</taxon>
        <taxon>Agaricomycotina</taxon>
        <taxon>Agaricomycetes</taxon>
        <taxon>Russulales</taxon>
        <taxon>Russulaceae</taxon>
        <taxon>Russula</taxon>
    </lineage>
</organism>
<keyword evidence="11" id="KW-0812">Transmembrane</keyword>
<evidence type="ECO:0000256" key="2">
    <source>
        <dbReference type="ARBA" id="ARBA00005179"/>
    </source>
</evidence>
<feature type="transmembrane region" description="Helical" evidence="11">
    <location>
        <begin position="6"/>
        <end position="24"/>
    </location>
</feature>
<accession>A0A9P5N244</accession>